<keyword evidence="1" id="KW-0472">Membrane</keyword>
<feature type="transmembrane region" description="Helical" evidence="1">
    <location>
        <begin position="151"/>
        <end position="171"/>
    </location>
</feature>
<proteinExistence type="predicted"/>
<evidence type="ECO:0000256" key="1">
    <source>
        <dbReference type="SAM" id="Phobius"/>
    </source>
</evidence>
<geneLocation type="mitochondrion" evidence="2"/>
<keyword evidence="2" id="KW-0496">Mitochondrion</keyword>
<feature type="transmembrane region" description="Helical" evidence="1">
    <location>
        <begin position="32"/>
        <end position="51"/>
    </location>
</feature>
<name>A0A7S8HPN3_APHGI</name>
<feature type="transmembrane region" description="Helical" evidence="1">
    <location>
        <begin position="6"/>
        <end position="25"/>
    </location>
</feature>
<keyword evidence="1" id="KW-1133">Transmembrane helix</keyword>
<evidence type="ECO:0000313" key="2">
    <source>
        <dbReference type="EMBL" id="QPC56180.1"/>
    </source>
</evidence>
<dbReference type="AlphaFoldDB" id="A0A7S8HPN3"/>
<dbReference type="EMBL" id="MT264907">
    <property type="protein sequence ID" value="QPC56180.1"/>
    <property type="molecule type" value="Genomic_DNA"/>
</dbReference>
<protein>
    <submittedName>
        <fullName evidence="2">NADH dehydrogenase subunit 6</fullName>
    </submittedName>
</protein>
<keyword evidence="1" id="KW-0812">Transmembrane</keyword>
<organism evidence="2">
    <name type="scientific">Aphidius gifuensis</name>
    <name type="common">Parasitoid wasp</name>
    <dbReference type="NCBI Taxonomy" id="684658"/>
    <lineage>
        <taxon>Eukaryota</taxon>
        <taxon>Metazoa</taxon>
        <taxon>Ecdysozoa</taxon>
        <taxon>Arthropoda</taxon>
        <taxon>Hexapoda</taxon>
        <taxon>Insecta</taxon>
        <taxon>Pterygota</taxon>
        <taxon>Neoptera</taxon>
        <taxon>Endopterygota</taxon>
        <taxon>Hymenoptera</taxon>
        <taxon>Apocrita</taxon>
        <taxon>Ichneumonoidea</taxon>
        <taxon>Braconidae</taxon>
        <taxon>Aphidiinae</taxon>
        <taxon>Aphidius</taxon>
    </lineage>
</organism>
<feature type="transmembrane region" description="Helical" evidence="1">
    <location>
        <begin position="57"/>
        <end position="79"/>
    </location>
</feature>
<accession>A0A7S8HPN3</accession>
<sequence>MFSLYMLFIYFNLFMFIIILIPSNLISFHPLIFSLMLTFYIILMSLVMNLINSNYWYSYILFLIMIGGLMILFMYFTSIASNNLMNFNLNFIKYFFLKFILLMIFFFMITLLSLKNIYEINFLEIFSIMNKNFNLMDLTAKNLYMDFSMDLNMFMIIYLFMTMISCVLLCMKIMLPFRQLNC</sequence>
<reference evidence="2" key="1">
    <citation type="journal article" date="2020" name="Int. J. Biol. Macromol.">
        <title>Evolution of tRNA gene rearrangement in the mitochondrial genome of ichneumonoid wasps (Hymenoptera: Ichneumonoidea).</title>
        <authorList>
            <person name="Feng Z."/>
            <person name="Wu Y."/>
            <person name="Yang C."/>
            <person name="Gu X."/>
            <person name="Wilson J.J."/>
            <person name="Li H."/>
            <person name="Cai W."/>
            <person name="Yang H."/>
            <person name="Song F."/>
        </authorList>
    </citation>
    <scope>NUCLEOTIDE SEQUENCE</scope>
</reference>
<feature type="transmembrane region" description="Helical" evidence="1">
    <location>
        <begin position="91"/>
        <end position="114"/>
    </location>
</feature>
<gene>
    <name evidence="2" type="primary">nad6</name>
</gene>